<evidence type="ECO:0000313" key="3">
    <source>
        <dbReference type="EMBL" id="MDN4473039.1"/>
    </source>
</evidence>
<evidence type="ECO:0000313" key="4">
    <source>
        <dbReference type="Proteomes" id="UP001172738"/>
    </source>
</evidence>
<evidence type="ECO:0000256" key="2">
    <source>
        <dbReference type="SAM" id="Phobius"/>
    </source>
</evidence>
<dbReference type="Proteomes" id="UP001172738">
    <property type="component" value="Unassembled WGS sequence"/>
</dbReference>
<keyword evidence="2" id="KW-0472">Membrane</keyword>
<protein>
    <submittedName>
        <fullName evidence="3">Uncharacterized protein</fullName>
    </submittedName>
</protein>
<reference evidence="3" key="1">
    <citation type="submission" date="2023-06" db="EMBL/GenBank/DDBJ databases">
        <title>SYSU T00b26.</title>
        <authorList>
            <person name="Gao L."/>
            <person name="Fang B.-Z."/>
            <person name="Li W.-J."/>
        </authorList>
    </citation>
    <scope>NUCLEOTIDE SEQUENCE</scope>
    <source>
        <strain evidence="3">SYSU T00b26</strain>
    </source>
</reference>
<evidence type="ECO:0000256" key="1">
    <source>
        <dbReference type="SAM" id="MobiDB-lite"/>
    </source>
</evidence>
<sequence length="340" mass="35990">MPLIAPDPDVVEVRPQRRRHPGLVVLGTILVAAALVWGGFTAATDGEDVDLPTPDPQAATVLTPAQKTALAWNEWLAEQREAECLRDRGFFALPALEAYRAEVSEVAALLTVHAVEPATFARYLPREQGVALELVRSIEGGGCRVDRSLVNIDDAAVTEAAVQAARSDSAFRDYLAESLWVDANRAVVLAAYLDAVEPGGLTGGEWDGAVASTALRDAVSIAEDSTEWAPFASSEGVDYVQAWGEDPHGAAVLLRVEPAGSEHRSPILWGSPERPVVCGDVQVSLSMGNVLVNYDGPQRGTVFDIRRALDERWCEIGVEAHGGAPEAPGAGTGADGAAQQ</sequence>
<gene>
    <name evidence="3" type="ORF">QQX04_08560</name>
</gene>
<organism evidence="3 4">
    <name type="scientific">Demequina zhanjiangensis</name>
    <dbReference type="NCBI Taxonomy" id="3051659"/>
    <lineage>
        <taxon>Bacteria</taxon>
        <taxon>Bacillati</taxon>
        <taxon>Actinomycetota</taxon>
        <taxon>Actinomycetes</taxon>
        <taxon>Micrococcales</taxon>
        <taxon>Demequinaceae</taxon>
        <taxon>Demequina</taxon>
    </lineage>
</organism>
<proteinExistence type="predicted"/>
<feature type="region of interest" description="Disordered" evidence="1">
    <location>
        <begin position="321"/>
        <end position="340"/>
    </location>
</feature>
<name>A0ABT8G1M4_9MICO</name>
<dbReference type="RefSeq" id="WP_301128174.1">
    <property type="nucleotide sequence ID" value="NZ_JAUHPV010000004.1"/>
</dbReference>
<keyword evidence="2" id="KW-1133">Transmembrane helix</keyword>
<keyword evidence="2" id="KW-0812">Transmembrane</keyword>
<keyword evidence="4" id="KW-1185">Reference proteome</keyword>
<dbReference type="EMBL" id="JAUHPV010000004">
    <property type="protein sequence ID" value="MDN4473039.1"/>
    <property type="molecule type" value="Genomic_DNA"/>
</dbReference>
<comment type="caution">
    <text evidence="3">The sequence shown here is derived from an EMBL/GenBank/DDBJ whole genome shotgun (WGS) entry which is preliminary data.</text>
</comment>
<accession>A0ABT8G1M4</accession>
<feature type="transmembrane region" description="Helical" evidence="2">
    <location>
        <begin position="21"/>
        <end position="40"/>
    </location>
</feature>